<protein>
    <submittedName>
        <fullName evidence="1">Uncharacterized protein</fullName>
    </submittedName>
</protein>
<dbReference type="RefSeq" id="XP_015467701.1">
    <property type="nucleotide sequence ID" value="XM_015611438.1"/>
</dbReference>
<keyword evidence="2" id="KW-1185">Reference proteome</keyword>
<name>A0A0V1Q0A0_9ASCO</name>
<dbReference type="OrthoDB" id="4018477at2759"/>
<gene>
    <name evidence="1" type="ORF">AC631_02608</name>
</gene>
<sequence>MSSLTASSSQSSNRIALAPIRDSRLNINSPLSLKNKRSYTSSLVDAVGPSTPSDSVKRQKLMSAQSQTLRATKSVSFSDFRFGSTPPKSTGLSCKPLVTNSTNATAGLAATKLKLKLQLAFYKLQHKKNSINNNNKSSNEYIDATKSHTQTNTSFDSSDLFIKSTISPVDRTSHLPTPPKLVGYSSSANMNLQTKTKITQNPSNHAKRSSYKYLTKKPSLSAIAYDKNVSNFKNTQNLRLFSVKRGSQYYHEVSKVPLVPKDVTKSNKTEAVRANSEIIPRTAVASDGSMIRLPKPLMCKVDMESSNLRSLSNPVTLKSMSLPPINKILKTPMKNTSSTRNLVNNYLQSQNHQSRALTHSKQEDVNQTILNTDETIDEDDDGPLRESTCNSIKVSKKDNNNILSSSPIRNSQNTFGTPNSFSVAKSLLQLGSGFYN</sequence>
<proteinExistence type="predicted"/>
<dbReference type="EMBL" id="LMYN01000048">
    <property type="protein sequence ID" value="KSA01599.1"/>
    <property type="molecule type" value="Genomic_DNA"/>
</dbReference>
<accession>A0A0V1Q0A0</accession>
<organism evidence="1 2">
    <name type="scientific">Debaryomyces fabryi</name>
    <dbReference type="NCBI Taxonomy" id="58627"/>
    <lineage>
        <taxon>Eukaryota</taxon>
        <taxon>Fungi</taxon>
        <taxon>Dikarya</taxon>
        <taxon>Ascomycota</taxon>
        <taxon>Saccharomycotina</taxon>
        <taxon>Pichiomycetes</taxon>
        <taxon>Debaryomycetaceae</taxon>
        <taxon>Debaryomyces</taxon>
    </lineage>
</organism>
<comment type="caution">
    <text evidence="1">The sequence shown here is derived from an EMBL/GenBank/DDBJ whole genome shotgun (WGS) entry which is preliminary data.</text>
</comment>
<dbReference type="GeneID" id="26839617"/>
<dbReference type="AlphaFoldDB" id="A0A0V1Q0A0"/>
<reference evidence="1 2" key="1">
    <citation type="submission" date="2015-11" db="EMBL/GenBank/DDBJ databases">
        <title>The genome of Debaryomyces fabryi.</title>
        <authorList>
            <person name="Tafer H."/>
            <person name="Lopandic K."/>
        </authorList>
    </citation>
    <scope>NUCLEOTIDE SEQUENCE [LARGE SCALE GENOMIC DNA]</scope>
    <source>
        <strain evidence="1 2">CBS 789</strain>
    </source>
</reference>
<dbReference type="Proteomes" id="UP000054251">
    <property type="component" value="Unassembled WGS sequence"/>
</dbReference>
<evidence type="ECO:0000313" key="1">
    <source>
        <dbReference type="EMBL" id="KSA01599.1"/>
    </source>
</evidence>
<evidence type="ECO:0000313" key="2">
    <source>
        <dbReference type="Proteomes" id="UP000054251"/>
    </source>
</evidence>